<dbReference type="RefSeq" id="WP_012037679.1">
    <property type="nucleotide sequence ID" value="NC_009480.1"/>
</dbReference>
<feature type="active site" description="Proton acceptor" evidence="3">
    <location>
        <position position="83"/>
    </location>
</feature>
<sequence>MTTRLHLASTSPARLALLRSAGIEPVVLPSDVDEPAAVAAAEAGQGPLGAEAMVQLLARAKAEAVVGQLVAGAPLTGLVLGGDSAFEIDDVVHGQPHTVERATERWRAQRGREGRLHSGHWLIEVADGRIVRGIGRAAVADVRFRADITDAEIDAYVATGEPLLVAGSFTIDSLGAAFIERIQGDPSTVVGLSLPTLRGLVRELGTEWTDLWNRQGAVAARLL</sequence>
<dbReference type="InterPro" id="IPR029001">
    <property type="entry name" value="ITPase-like_fam"/>
</dbReference>
<dbReference type="HAMAP" id="MF_00528">
    <property type="entry name" value="Maf"/>
    <property type="match status" value="1"/>
</dbReference>
<reference evidence="4 5" key="1">
    <citation type="journal article" date="2008" name="J. Bacteriol.">
        <title>The genome sequence of the tomato-pathogenic actinomycete Clavibacter michiganensis subsp. michiganensis NCPPB382 reveals a large island involved in pathogenicity.</title>
        <authorList>
            <person name="Gartemann K.H."/>
            <person name="Abt B."/>
            <person name="Bekel T."/>
            <person name="Burger A."/>
            <person name="Engemann J."/>
            <person name="Flugel M."/>
            <person name="Gaigalat L."/>
            <person name="Goesmann A."/>
            <person name="Grafen I."/>
            <person name="Kalinowski J."/>
            <person name="Kaup O."/>
            <person name="Kirchner O."/>
            <person name="Krause L."/>
            <person name="Linke B."/>
            <person name="McHardy A."/>
            <person name="Meyer F."/>
            <person name="Pohle S."/>
            <person name="Ruckert C."/>
            <person name="Schneiker S."/>
            <person name="Zellermann E.M."/>
            <person name="Puhler A."/>
            <person name="Eichenlaub R."/>
            <person name="Kaiser O."/>
            <person name="Bartels D."/>
        </authorList>
    </citation>
    <scope>NUCLEOTIDE SEQUENCE [LARGE SCALE GENOMIC DNA]</scope>
    <source>
        <strain evidence="4 5">NCPPB 382</strain>
    </source>
</reference>
<comment type="similarity">
    <text evidence="3">Belongs to the Maf family.</text>
</comment>
<dbReference type="HOGENOM" id="CLU_040416_1_2_11"/>
<evidence type="ECO:0000256" key="1">
    <source>
        <dbReference type="ARBA" id="ARBA00001968"/>
    </source>
</evidence>
<evidence type="ECO:0000313" key="4">
    <source>
        <dbReference type="EMBL" id="CAN01032.1"/>
    </source>
</evidence>
<comment type="caution">
    <text evidence="3">Lacks conserved residue(s) required for the propagation of feature annotation.</text>
</comment>
<proteinExistence type="inferred from homology"/>
<dbReference type="GO" id="GO:0009117">
    <property type="term" value="P:nucleotide metabolic process"/>
    <property type="evidence" value="ECO:0007669"/>
    <property type="project" value="UniProtKB-KW"/>
</dbReference>
<dbReference type="Pfam" id="PF02545">
    <property type="entry name" value="Maf"/>
    <property type="match status" value="1"/>
</dbReference>
<comment type="catalytic activity">
    <reaction evidence="3">
        <text>a ribonucleoside 5'-triphosphate + H2O = a ribonucleoside 5'-phosphate + diphosphate + H(+)</text>
        <dbReference type="Rhea" id="RHEA:23996"/>
        <dbReference type="ChEBI" id="CHEBI:15377"/>
        <dbReference type="ChEBI" id="CHEBI:15378"/>
        <dbReference type="ChEBI" id="CHEBI:33019"/>
        <dbReference type="ChEBI" id="CHEBI:58043"/>
        <dbReference type="ChEBI" id="CHEBI:61557"/>
        <dbReference type="EC" id="3.6.1.9"/>
    </reaction>
</comment>
<accession>A5CPN3</accession>
<dbReference type="NCBIfam" id="TIGR00172">
    <property type="entry name" value="maf"/>
    <property type="match status" value="1"/>
</dbReference>
<dbReference type="SUPFAM" id="SSF52972">
    <property type="entry name" value="ITPase-like"/>
    <property type="match status" value="1"/>
</dbReference>
<dbReference type="Gene3D" id="3.90.950.10">
    <property type="match status" value="1"/>
</dbReference>
<keyword evidence="5" id="KW-1185">Reference proteome</keyword>
<evidence type="ECO:0000313" key="5">
    <source>
        <dbReference type="Proteomes" id="UP000001564"/>
    </source>
</evidence>
<keyword evidence="2 3" id="KW-0378">Hydrolase</keyword>
<protein>
    <recommendedName>
        <fullName evidence="3">Nucleoside triphosphate pyrophosphatase</fullName>
        <ecNumber evidence="3">3.6.1.9</ecNumber>
    </recommendedName>
    <alternativeName>
        <fullName evidence="3">Nucleotide pyrophosphatase</fullName>
        <shortName evidence="3">Nucleotide PPase</shortName>
    </alternativeName>
</protein>
<comment type="function">
    <text evidence="3">Nucleoside triphosphate pyrophosphatase. May have a dual role in cell division arrest and in preventing the incorporation of modified nucleotides into cellular nucleic acids.</text>
</comment>
<dbReference type="GO" id="GO:0005737">
    <property type="term" value="C:cytoplasm"/>
    <property type="evidence" value="ECO:0007669"/>
    <property type="project" value="UniProtKB-SubCell"/>
</dbReference>
<dbReference type="Proteomes" id="UP000001564">
    <property type="component" value="Chromosome"/>
</dbReference>
<gene>
    <name evidence="4" type="ordered locus">CMM_0993</name>
</gene>
<dbReference type="CDD" id="cd00555">
    <property type="entry name" value="Maf"/>
    <property type="match status" value="1"/>
</dbReference>
<keyword evidence="3" id="KW-0546">Nucleotide metabolism</keyword>
<dbReference type="InterPro" id="IPR003697">
    <property type="entry name" value="Maf-like"/>
</dbReference>
<comment type="subcellular location">
    <subcellularLocation>
        <location evidence="3">Cytoplasm</location>
    </subcellularLocation>
</comment>
<comment type="catalytic activity">
    <reaction evidence="3">
        <text>a 2'-deoxyribonucleoside 5'-triphosphate + H2O = a 2'-deoxyribonucleoside 5'-phosphate + diphosphate + H(+)</text>
        <dbReference type="Rhea" id="RHEA:44644"/>
        <dbReference type="ChEBI" id="CHEBI:15377"/>
        <dbReference type="ChEBI" id="CHEBI:15378"/>
        <dbReference type="ChEBI" id="CHEBI:33019"/>
        <dbReference type="ChEBI" id="CHEBI:61560"/>
        <dbReference type="ChEBI" id="CHEBI:65317"/>
        <dbReference type="EC" id="3.6.1.9"/>
    </reaction>
</comment>
<dbReference type="PANTHER" id="PTHR43213">
    <property type="entry name" value="BIFUNCTIONAL DTTP/UTP PYROPHOSPHATASE/METHYLTRANSFERASE PROTEIN-RELATED"/>
    <property type="match status" value="1"/>
</dbReference>
<dbReference type="AlphaFoldDB" id="A5CPN3"/>
<dbReference type="eggNOG" id="COG0424">
    <property type="taxonomic scope" value="Bacteria"/>
</dbReference>
<dbReference type="OrthoDB" id="3527985at2"/>
<dbReference type="KEGG" id="cmi:CMM_0993"/>
<dbReference type="EC" id="3.6.1.9" evidence="3"/>
<keyword evidence="3" id="KW-0963">Cytoplasm</keyword>
<dbReference type="PIRSF" id="PIRSF006305">
    <property type="entry name" value="Maf"/>
    <property type="match status" value="1"/>
</dbReference>
<comment type="cofactor">
    <cofactor evidence="1 3">
        <name>a divalent metal cation</name>
        <dbReference type="ChEBI" id="CHEBI:60240"/>
    </cofactor>
</comment>
<dbReference type="PANTHER" id="PTHR43213:SF5">
    <property type="entry name" value="BIFUNCTIONAL DTTP_UTP PYROPHOSPHATASE_METHYLTRANSFERASE PROTEIN-RELATED"/>
    <property type="match status" value="1"/>
</dbReference>
<dbReference type="GO" id="GO:0047429">
    <property type="term" value="F:nucleoside triphosphate diphosphatase activity"/>
    <property type="evidence" value="ECO:0007669"/>
    <property type="project" value="UniProtKB-EC"/>
</dbReference>
<dbReference type="EMBL" id="AM711867">
    <property type="protein sequence ID" value="CAN01032.1"/>
    <property type="molecule type" value="Genomic_DNA"/>
</dbReference>
<evidence type="ECO:0000256" key="2">
    <source>
        <dbReference type="ARBA" id="ARBA00022801"/>
    </source>
</evidence>
<organism evidence="4 5">
    <name type="scientific">Clavibacter michiganensis subsp. michiganensis (strain NCPPB 382)</name>
    <dbReference type="NCBI Taxonomy" id="443906"/>
    <lineage>
        <taxon>Bacteria</taxon>
        <taxon>Bacillati</taxon>
        <taxon>Actinomycetota</taxon>
        <taxon>Actinomycetes</taxon>
        <taxon>Micrococcales</taxon>
        <taxon>Microbacteriaceae</taxon>
        <taxon>Clavibacter</taxon>
    </lineage>
</organism>
<name>A5CPN3_CLAM3</name>
<evidence type="ECO:0000256" key="3">
    <source>
        <dbReference type="HAMAP-Rule" id="MF_00528"/>
    </source>
</evidence>